<evidence type="ECO:0000313" key="2">
    <source>
        <dbReference type="Proteomes" id="UP001106592"/>
    </source>
</evidence>
<organism evidence="1 2">
    <name type="scientific">Pseudomonas aegrilactucae</name>
    <dbReference type="NCBI Taxonomy" id="2854028"/>
    <lineage>
        <taxon>Bacteria</taxon>
        <taxon>Pseudomonadati</taxon>
        <taxon>Pseudomonadota</taxon>
        <taxon>Gammaproteobacteria</taxon>
        <taxon>Pseudomonadales</taxon>
        <taxon>Pseudomonadaceae</taxon>
        <taxon>Pseudomonas</taxon>
    </lineage>
</organism>
<gene>
    <name evidence="1" type="ORF">KUO17_02175</name>
</gene>
<evidence type="ECO:0008006" key="3">
    <source>
        <dbReference type="Google" id="ProtNLM"/>
    </source>
</evidence>
<protein>
    <recommendedName>
        <fullName evidence="3">UDP-glycosyltransferase</fullName>
    </recommendedName>
</protein>
<dbReference type="RefSeq" id="WP_217973404.1">
    <property type="nucleotide sequence ID" value="NZ_JAHTBI010000008.1"/>
</dbReference>
<evidence type="ECO:0000313" key="1">
    <source>
        <dbReference type="EMBL" id="MBV6285864.1"/>
    </source>
</evidence>
<accession>A0A9Q2XGD5</accession>
<dbReference type="AlphaFoldDB" id="A0A9Q2XGD5"/>
<sequence length="415" mass="44502">MPVVLVAYGGGHVAMLAPVARSLLARGHAVVFLGLTTAGAYLERAGVPCIGYRHLPEADTADVVEWGRRLTSELAPGGAVPLQESIAYMGLNYRELVAEHGNEGAAQLFAQKGRQAFCPVGMFKRWFAMLRPSLVMATNSPRSEQAALQAAAELGVASICAVDVFALQEIQWIKKPGYASRICVLNEQVRDMFVAQGCDAAGVVVTGNPAFERLQHPEVREAGHALRTARGWGADEVVILWASQVEPERHPFAARQGDPSFPRRVEARLREFVCDHPQYRLVLRYHPSERVEFQPGQARVELSPSSEDLATLLHAVDIVVVATSTVGLEAHLAGRAVLAVQGSMFSPDAPYGQMGIATDVASPELLGQALSSINLQATPGIDELPERTGQLSPTQKLVEVVESLLGASVGGQLPS</sequence>
<name>A0A9Q2XGD5_9PSED</name>
<proteinExistence type="predicted"/>
<reference evidence="1" key="2">
    <citation type="journal article" date="2023" name="Plant Pathol.">
        <title>Dismantling and reorganizing Pseudomonas marginalis sensu#lato.</title>
        <authorList>
            <person name="Sawada H."/>
            <person name="Fujikawa T."/>
            <person name="Satou M."/>
        </authorList>
    </citation>
    <scope>NUCLEOTIDE SEQUENCE</scope>
    <source>
        <strain evidence="1">MAFF 301350</strain>
    </source>
</reference>
<dbReference type="EMBL" id="JAHTBI010000008">
    <property type="protein sequence ID" value="MBV6285864.1"/>
    <property type="molecule type" value="Genomic_DNA"/>
</dbReference>
<dbReference type="Proteomes" id="UP001106592">
    <property type="component" value="Unassembled WGS sequence"/>
</dbReference>
<keyword evidence="2" id="KW-1185">Reference proteome</keyword>
<reference evidence="1" key="1">
    <citation type="journal article" date="2022" name="Int. J. Syst. Evol. Microbiol.">
        <title>Pseudomonas aegrilactucae sp. nov. and Pseudomonas morbosilactucae sp. nov., pathogens causing bacterial rot of lettuce in Japan.</title>
        <authorList>
            <person name="Sawada H."/>
            <person name="Fujikawa T."/>
            <person name="Satou M."/>
        </authorList>
    </citation>
    <scope>NUCLEOTIDE SEQUENCE</scope>
    <source>
        <strain evidence="1">MAFF 301350</strain>
    </source>
</reference>
<comment type="caution">
    <text evidence="1">The sequence shown here is derived from an EMBL/GenBank/DDBJ whole genome shotgun (WGS) entry which is preliminary data.</text>
</comment>